<dbReference type="AlphaFoldDB" id="W0EYU8"/>
<evidence type="ECO:0000313" key="3">
    <source>
        <dbReference type="Proteomes" id="UP000003586"/>
    </source>
</evidence>
<dbReference type="OrthoDB" id="765463at2"/>
<protein>
    <submittedName>
        <fullName evidence="2">Uncharacterized protein</fullName>
    </submittedName>
</protein>
<accession>W0EYU8</accession>
<dbReference type="STRING" id="929713.NIASO_02615"/>
<dbReference type="Pfam" id="PF20136">
    <property type="entry name" value="DUF6526"/>
    <property type="match status" value="1"/>
</dbReference>
<dbReference type="eggNOG" id="ENOG5032T87">
    <property type="taxonomic scope" value="Bacteria"/>
</dbReference>
<keyword evidence="1" id="KW-1133">Transmembrane helix</keyword>
<keyword evidence="1" id="KW-0472">Membrane</keyword>
<organism evidence="2 3">
    <name type="scientific">Niabella soli DSM 19437</name>
    <dbReference type="NCBI Taxonomy" id="929713"/>
    <lineage>
        <taxon>Bacteria</taxon>
        <taxon>Pseudomonadati</taxon>
        <taxon>Bacteroidota</taxon>
        <taxon>Chitinophagia</taxon>
        <taxon>Chitinophagales</taxon>
        <taxon>Chitinophagaceae</taxon>
        <taxon>Niabella</taxon>
    </lineage>
</organism>
<keyword evidence="1" id="KW-0812">Transmembrane</keyword>
<dbReference type="HOGENOM" id="CLU_149246_0_0_10"/>
<reference evidence="2 3" key="1">
    <citation type="submission" date="2013-12" db="EMBL/GenBank/DDBJ databases">
        <authorList>
            <consortium name="DOE Joint Genome Institute"/>
            <person name="Eisen J."/>
            <person name="Huntemann M."/>
            <person name="Han J."/>
            <person name="Chen A."/>
            <person name="Kyrpides N."/>
            <person name="Mavromatis K."/>
            <person name="Markowitz V."/>
            <person name="Palaniappan K."/>
            <person name="Ivanova N."/>
            <person name="Schaumberg A."/>
            <person name="Pati A."/>
            <person name="Liolios K."/>
            <person name="Nordberg H.P."/>
            <person name="Cantor M.N."/>
            <person name="Hua S.X."/>
            <person name="Woyke T."/>
        </authorList>
    </citation>
    <scope>NUCLEOTIDE SEQUENCE [LARGE SCALE GENOMIC DNA]</scope>
    <source>
        <strain evidence="3">DSM 19437</strain>
    </source>
</reference>
<evidence type="ECO:0000256" key="1">
    <source>
        <dbReference type="SAM" id="Phobius"/>
    </source>
</evidence>
<feature type="transmembrane region" description="Helical" evidence="1">
    <location>
        <begin position="12"/>
        <end position="32"/>
    </location>
</feature>
<dbReference type="EMBL" id="CP007035">
    <property type="protein sequence ID" value="AHF14374.1"/>
    <property type="molecule type" value="Genomic_DNA"/>
</dbReference>
<name>W0EYU8_9BACT</name>
<dbReference type="InterPro" id="IPR045385">
    <property type="entry name" value="DUF6526"/>
</dbReference>
<dbReference type="Proteomes" id="UP000003586">
    <property type="component" value="Chromosome"/>
</dbReference>
<dbReference type="KEGG" id="nso:NIASO_02615"/>
<gene>
    <name evidence="2" type="ORF">NIASO_02615</name>
</gene>
<sequence>MQPQSFKNHIRFYAPHHFIFYPVLMVLVSFAVYRVFTDVALREIWIFIAILLLLTGWLSYMLRQHYALTLQDRLVRLEMRHKYFVLTGKDFEPLEAKISFGQIAALRFAPDEELEALVAKAIQEHLSPRTIKTLIQRWKADAMRV</sequence>
<feature type="transmembrane region" description="Helical" evidence="1">
    <location>
        <begin position="44"/>
        <end position="62"/>
    </location>
</feature>
<evidence type="ECO:0000313" key="2">
    <source>
        <dbReference type="EMBL" id="AHF14374.1"/>
    </source>
</evidence>
<keyword evidence="3" id="KW-1185">Reference proteome</keyword>
<dbReference type="RefSeq" id="WP_008583839.1">
    <property type="nucleotide sequence ID" value="NZ_CP007035.1"/>
</dbReference>
<proteinExistence type="predicted"/>